<evidence type="ECO:0008006" key="7">
    <source>
        <dbReference type="Google" id="ProtNLM"/>
    </source>
</evidence>
<dbReference type="Gramene" id="KJB34086">
    <property type="protein sequence ID" value="KJB34086"/>
    <property type="gene ID" value="B456_006G048400"/>
</dbReference>
<dbReference type="Pfam" id="PF01764">
    <property type="entry name" value="Lipase_3"/>
    <property type="match status" value="1"/>
</dbReference>
<dbReference type="PANTHER" id="PTHR46398">
    <property type="entry name" value="ALPHA/BETA-HYDROLASES SUPERFAMILY PROTEIN"/>
    <property type="match status" value="1"/>
</dbReference>
<gene>
    <name evidence="5" type="ORF">B456_006G048400</name>
</gene>
<organism evidence="5 6">
    <name type="scientific">Gossypium raimondii</name>
    <name type="common">Peruvian cotton</name>
    <name type="synonym">Gossypium klotzschianum subsp. raimondii</name>
    <dbReference type="NCBI Taxonomy" id="29730"/>
    <lineage>
        <taxon>Eukaryota</taxon>
        <taxon>Viridiplantae</taxon>
        <taxon>Streptophyta</taxon>
        <taxon>Embryophyta</taxon>
        <taxon>Tracheophyta</taxon>
        <taxon>Spermatophyta</taxon>
        <taxon>Magnoliopsida</taxon>
        <taxon>eudicotyledons</taxon>
        <taxon>Gunneridae</taxon>
        <taxon>Pentapetalae</taxon>
        <taxon>rosids</taxon>
        <taxon>malvids</taxon>
        <taxon>Malvales</taxon>
        <taxon>Malvaceae</taxon>
        <taxon>Malvoideae</taxon>
        <taxon>Gossypium</taxon>
    </lineage>
</organism>
<dbReference type="Proteomes" id="UP000032304">
    <property type="component" value="Chromosome 6"/>
</dbReference>
<evidence type="ECO:0000259" key="3">
    <source>
        <dbReference type="Pfam" id="PF01764"/>
    </source>
</evidence>
<dbReference type="STRING" id="29730.A0A0D2RX92"/>
<dbReference type="EMBL" id="CM001745">
    <property type="protein sequence ID" value="KJB34091.1"/>
    <property type="molecule type" value="Genomic_DNA"/>
</dbReference>
<dbReference type="Gramene" id="KJB34087">
    <property type="protein sequence ID" value="KJB34087"/>
    <property type="gene ID" value="B456_006G048400"/>
</dbReference>
<evidence type="ECO:0000259" key="4">
    <source>
        <dbReference type="Pfam" id="PF03893"/>
    </source>
</evidence>
<dbReference type="GO" id="GO:0016042">
    <property type="term" value="P:lipid catabolic process"/>
    <property type="evidence" value="ECO:0007669"/>
    <property type="project" value="InterPro"/>
</dbReference>
<evidence type="ECO:0000313" key="5">
    <source>
        <dbReference type="EMBL" id="KJB34086.1"/>
    </source>
</evidence>
<dbReference type="PANTHER" id="PTHR46398:SF4">
    <property type="entry name" value="ALPHA_BETA-HYDROLASES SUPERFAMILY PROTEIN"/>
    <property type="match status" value="1"/>
</dbReference>
<dbReference type="CDD" id="cd00519">
    <property type="entry name" value="Lipase_3"/>
    <property type="match status" value="1"/>
</dbReference>
<protein>
    <recommendedName>
        <fullName evidence="7">Fungal lipase-like domain-containing protein</fullName>
    </recommendedName>
</protein>
<dbReference type="AlphaFoldDB" id="A0A0D2RX92"/>
<dbReference type="EMBL" id="CM001745">
    <property type="protein sequence ID" value="KJB34088.1"/>
    <property type="molecule type" value="Genomic_DNA"/>
</dbReference>
<feature type="compositionally biased region" description="Low complexity" evidence="2">
    <location>
        <begin position="412"/>
        <end position="425"/>
    </location>
</feature>
<dbReference type="Gene3D" id="3.40.50.1820">
    <property type="entry name" value="alpha/beta hydrolase"/>
    <property type="match status" value="1"/>
</dbReference>
<proteinExistence type="predicted"/>
<dbReference type="OrthoDB" id="438440at2759"/>
<evidence type="ECO:0000313" key="6">
    <source>
        <dbReference type="Proteomes" id="UP000032304"/>
    </source>
</evidence>
<dbReference type="SUPFAM" id="SSF53474">
    <property type="entry name" value="alpha/beta-Hydrolases"/>
    <property type="match status" value="1"/>
</dbReference>
<dbReference type="EMBL" id="CM001745">
    <property type="protein sequence ID" value="KJB34086.1"/>
    <property type="molecule type" value="Genomic_DNA"/>
</dbReference>
<dbReference type="EMBL" id="CM001745">
    <property type="protein sequence ID" value="KJB34087.1"/>
    <property type="molecule type" value="Genomic_DNA"/>
</dbReference>
<evidence type="ECO:0000256" key="1">
    <source>
        <dbReference type="ARBA" id="ARBA00022801"/>
    </source>
</evidence>
<keyword evidence="6" id="KW-1185">Reference proteome</keyword>
<keyword evidence="1" id="KW-0378">Hydrolase</keyword>
<accession>A0A0D2RX92</accession>
<name>A0A0D2RX92_GOSRA</name>
<dbReference type="InterPro" id="IPR005592">
    <property type="entry name" value="Mono/diacylglycerol_lipase_N"/>
</dbReference>
<reference evidence="5 6" key="1">
    <citation type="journal article" date="2012" name="Nature">
        <title>Repeated polyploidization of Gossypium genomes and the evolution of spinnable cotton fibres.</title>
        <authorList>
            <person name="Paterson A.H."/>
            <person name="Wendel J.F."/>
            <person name="Gundlach H."/>
            <person name="Guo H."/>
            <person name="Jenkins J."/>
            <person name="Jin D."/>
            <person name="Llewellyn D."/>
            <person name="Showmaker K.C."/>
            <person name="Shu S."/>
            <person name="Udall J."/>
            <person name="Yoo M.J."/>
            <person name="Byers R."/>
            <person name="Chen W."/>
            <person name="Doron-Faigenboim A."/>
            <person name="Duke M.V."/>
            <person name="Gong L."/>
            <person name="Grimwood J."/>
            <person name="Grover C."/>
            <person name="Grupp K."/>
            <person name="Hu G."/>
            <person name="Lee T.H."/>
            <person name="Li J."/>
            <person name="Lin L."/>
            <person name="Liu T."/>
            <person name="Marler B.S."/>
            <person name="Page J.T."/>
            <person name="Roberts A.W."/>
            <person name="Romanel E."/>
            <person name="Sanders W.S."/>
            <person name="Szadkowski E."/>
            <person name="Tan X."/>
            <person name="Tang H."/>
            <person name="Xu C."/>
            <person name="Wang J."/>
            <person name="Wang Z."/>
            <person name="Zhang D."/>
            <person name="Zhang L."/>
            <person name="Ashrafi H."/>
            <person name="Bedon F."/>
            <person name="Bowers J.E."/>
            <person name="Brubaker C.L."/>
            <person name="Chee P.W."/>
            <person name="Das S."/>
            <person name="Gingle A.R."/>
            <person name="Haigler C.H."/>
            <person name="Harker D."/>
            <person name="Hoffmann L.V."/>
            <person name="Hovav R."/>
            <person name="Jones D.C."/>
            <person name="Lemke C."/>
            <person name="Mansoor S."/>
            <person name="ur Rahman M."/>
            <person name="Rainville L.N."/>
            <person name="Rambani A."/>
            <person name="Reddy U.K."/>
            <person name="Rong J.K."/>
            <person name="Saranga Y."/>
            <person name="Scheffler B.E."/>
            <person name="Scheffler J.A."/>
            <person name="Stelly D.M."/>
            <person name="Triplett B.A."/>
            <person name="Van Deynze A."/>
            <person name="Vaslin M.F."/>
            <person name="Waghmare V.N."/>
            <person name="Walford S.A."/>
            <person name="Wright R.J."/>
            <person name="Zaki E.A."/>
            <person name="Zhang T."/>
            <person name="Dennis E.S."/>
            <person name="Mayer K.F."/>
            <person name="Peterson D.G."/>
            <person name="Rokhsar D.S."/>
            <person name="Wang X."/>
            <person name="Schmutz J."/>
        </authorList>
    </citation>
    <scope>NUCLEOTIDE SEQUENCE [LARGE SCALE GENOMIC DNA]</scope>
</reference>
<sequence length="453" mass="51657">MSIICGVPLLECVYCLACARWAWKRCLHTAGHDSETWGLATAEEFEPVPRLCRYILAVYEEDLRHPLFEPPGGYGINPDWLILRKTYENTQGRAPPYILYLDHDHADIVLAIRGLNLAKESDYQVLLDNKLGKKKFDGGYVHNGLLKAAGWVLEAECDILKELVEKHPNYTLTFAGHSLGSGVAAMLALVVVRHHDKLGNIDRRRIRCYAIAPARCMSLNLAVRYADVINSVVLQDDFLPRTATPLEDIFKSVFCLPCLLCMRCMRDTCIPEEKMLRDPRRLYAPGRLYHIVERKPFRLGRFPPVVRTAVPVDGRFEHIVLSCNATSDHAIIWIEREARRAMDLMLEKDRIMEIPAKQRMERQETLAREHSEEHKAALQRAVTLSVPHAYLPSRYGTFDEHEDGDNSHKSTGESSVGSSGKSKTKVSWNELIERLFEKDESGLMLLKESHRDD</sequence>
<dbReference type="InterPro" id="IPR029058">
    <property type="entry name" value="AB_hydrolase_fold"/>
</dbReference>
<feature type="region of interest" description="Disordered" evidence="2">
    <location>
        <begin position="395"/>
        <end position="425"/>
    </location>
</feature>
<feature type="domain" description="Fungal lipase-type" evidence="3">
    <location>
        <begin position="109"/>
        <end position="244"/>
    </location>
</feature>
<dbReference type="Gramene" id="KJB34091">
    <property type="protein sequence ID" value="KJB34091"/>
    <property type="gene ID" value="B456_006G048400"/>
</dbReference>
<dbReference type="Gramene" id="KJB34088">
    <property type="protein sequence ID" value="KJB34088"/>
    <property type="gene ID" value="B456_006G048400"/>
</dbReference>
<dbReference type="KEGG" id="gra:105798531"/>
<dbReference type="InterPro" id="IPR002921">
    <property type="entry name" value="Fungal_lipase-type"/>
</dbReference>
<dbReference type="GO" id="GO:0016787">
    <property type="term" value="F:hydrolase activity"/>
    <property type="evidence" value="ECO:0007669"/>
    <property type="project" value="UniProtKB-KW"/>
</dbReference>
<dbReference type="Pfam" id="PF03893">
    <property type="entry name" value="Lipase3_N"/>
    <property type="match status" value="1"/>
</dbReference>
<evidence type="ECO:0000256" key="2">
    <source>
        <dbReference type="SAM" id="MobiDB-lite"/>
    </source>
</evidence>
<feature type="domain" description="Mono-/di-acylglycerol lipase N-terminal" evidence="4">
    <location>
        <begin position="9"/>
        <end position="75"/>
    </location>
</feature>